<dbReference type="InterPro" id="IPR059188">
    <property type="entry name" value="Znf_CLPX-like"/>
</dbReference>
<dbReference type="Pfam" id="PF07724">
    <property type="entry name" value="AAA_2"/>
    <property type="match status" value="1"/>
</dbReference>
<feature type="region of interest" description="Disordered" evidence="6">
    <location>
        <begin position="136"/>
        <end position="155"/>
    </location>
</feature>
<organism evidence="8 9">
    <name type="scientific">Clytia hemisphaerica</name>
    <dbReference type="NCBI Taxonomy" id="252671"/>
    <lineage>
        <taxon>Eukaryota</taxon>
        <taxon>Metazoa</taxon>
        <taxon>Cnidaria</taxon>
        <taxon>Hydrozoa</taxon>
        <taxon>Hydroidolina</taxon>
        <taxon>Leptothecata</taxon>
        <taxon>Obeliida</taxon>
        <taxon>Clytiidae</taxon>
        <taxon>Clytia</taxon>
    </lineage>
</organism>
<sequence length="604" mass="66831">MHQSRILHATTRRSFSGLASNASARRTIQKLKPAVCLVNQKEAEPKLSWSQLQFQRRAKLSTTCYYLDSSDGGDKTPGGTKGGGGGKNSQLCCPKCGEPCTHVETFVSSTRFVKCEKCHHFFVVLSDLDSRKSVKAEKPYGETEQGSPSMPKPPPTPKKIYEYLSKYVVGQHEAKRVLARAVYYHYKRLRVNISSEEKEEASNAAMGANYEQRVKSMRSPKDFLQLAPGYQGGAGGDMKEPQKKKTESNPFEESDDAEPIKIDKSNILLLGPTGSGKTLLAQTIAKCLDVPFAICDCTSLTQAGYVGEDIESVITKLLQDANYNVEKAEQGIVFLDEVDKISCVTGFHQVRDVGGEGVQQGLLKILEGTVVNVPERTMRKMRGESVAVDTTNILFVASGAFTGLESIVKKRKSDRVLGFGPQHTPSTDLAEKLDLDEIMKVESKDELKDRDDLLQALETQDLINFGMIPEFVGRLPVVVSIHSLSEDSLVTILTEPRNALFKQYQHLFGMDEVDLQFTDEALRLVASTAKEKRTGARGLKAIMEKLLLDPMFDVPGSDVKAVLIDEDVVRGEKPAQYIREVVTTEEQNADEFEEELEEKQASVC</sequence>
<keyword evidence="4" id="KW-0067">ATP-binding</keyword>
<dbReference type="GO" id="GO:0016887">
    <property type="term" value="F:ATP hydrolysis activity"/>
    <property type="evidence" value="ECO:0007669"/>
    <property type="project" value="InterPro"/>
</dbReference>
<dbReference type="InterPro" id="IPR027417">
    <property type="entry name" value="P-loop_NTPase"/>
</dbReference>
<dbReference type="Proteomes" id="UP000594262">
    <property type="component" value="Unplaced"/>
</dbReference>
<evidence type="ECO:0000256" key="4">
    <source>
        <dbReference type="ARBA" id="ARBA00022840"/>
    </source>
</evidence>
<dbReference type="Gene3D" id="3.40.50.300">
    <property type="entry name" value="P-loop containing nucleotide triphosphate hydrolases"/>
    <property type="match status" value="1"/>
</dbReference>
<dbReference type="SMART" id="SM00382">
    <property type="entry name" value="AAA"/>
    <property type="match status" value="1"/>
</dbReference>
<dbReference type="Gene3D" id="1.10.8.60">
    <property type="match status" value="1"/>
</dbReference>
<feature type="compositionally biased region" description="Basic and acidic residues" evidence="6">
    <location>
        <begin position="237"/>
        <end position="247"/>
    </location>
</feature>
<dbReference type="Pfam" id="PF26040">
    <property type="entry name" value="Zn_ribbon_CLPX_N"/>
    <property type="match status" value="1"/>
</dbReference>
<dbReference type="GeneID" id="136806868"/>
<dbReference type="SMART" id="SM01086">
    <property type="entry name" value="ClpB_D2-small"/>
    <property type="match status" value="1"/>
</dbReference>
<dbReference type="InterPro" id="IPR050052">
    <property type="entry name" value="ATP-dep_Clp_protease_ClpX"/>
</dbReference>
<evidence type="ECO:0000313" key="8">
    <source>
        <dbReference type="EnsemblMetazoa" id="CLYHEMP017051.1"/>
    </source>
</evidence>
<dbReference type="GO" id="GO:0005524">
    <property type="term" value="F:ATP binding"/>
    <property type="evidence" value="ECO:0007669"/>
    <property type="project" value="UniProtKB-KW"/>
</dbReference>
<dbReference type="PANTHER" id="PTHR48102">
    <property type="entry name" value="ATP-DEPENDENT CLP PROTEASE ATP-BINDING SUBUNIT CLPX-LIKE, MITOCHONDRIAL-RELATED"/>
    <property type="match status" value="1"/>
</dbReference>
<dbReference type="InterPro" id="IPR003959">
    <property type="entry name" value="ATPase_AAA_core"/>
</dbReference>
<dbReference type="PROSITE" id="PS51902">
    <property type="entry name" value="CLPX_ZB"/>
    <property type="match status" value="1"/>
</dbReference>
<dbReference type="NCBIfam" id="TIGR00382">
    <property type="entry name" value="clpX"/>
    <property type="match status" value="1"/>
</dbReference>
<keyword evidence="5" id="KW-0143">Chaperone</keyword>
<dbReference type="PANTHER" id="PTHR48102:SF7">
    <property type="entry name" value="ATP-DEPENDENT CLP PROTEASE ATP-BINDING SUBUNIT CLPX-LIKE, MITOCHONDRIAL"/>
    <property type="match status" value="1"/>
</dbReference>
<dbReference type="AlphaFoldDB" id="A0A7M6DN04"/>
<dbReference type="RefSeq" id="XP_066919544.1">
    <property type="nucleotide sequence ID" value="XM_067063443.1"/>
</dbReference>
<dbReference type="GO" id="GO:0046983">
    <property type="term" value="F:protein dimerization activity"/>
    <property type="evidence" value="ECO:0007669"/>
    <property type="project" value="InterPro"/>
</dbReference>
<dbReference type="Pfam" id="PF10431">
    <property type="entry name" value="ClpB_D2-small"/>
    <property type="match status" value="1"/>
</dbReference>
<dbReference type="NCBIfam" id="NF003745">
    <property type="entry name" value="PRK05342.1"/>
    <property type="match status" value="1"/>
</dbReference>
<keyword evidence="3" id="KW-0862">Zinc</keyword>
<protein>
    <recommendedName>
        <fullName evidence="7">ClpX-type ZB domain-containing protein</fullName>
    </recommendedName>
</protein>
<reference evidence="8" key="1">
    <citation type="submission" date="2021-01" db="UniProtKB">
        <authorList>
            <consortium name="EnsemblMetazoa"/>
        </authorList>
    </citation>
    <scope>IDENTIFICATION</scope>
</reference>
<evidence type="ECO:0000259" key="7">
    <source>
        <dbReference type="PROSITE" id="PS51902"/>
    </source>
</evidence>
<dbReference type="InterPro" id="IPR059067">
    <property type="entry name" value="Znf_ribbon_CLPX-like"/>
</dbReference>
<dbReference type="InterPro" id="IPR003593">
    <property type="entry name" value="AAA+_ATPase"/>
</dbReference>
<accession>A0A7M6DN04</accession>
<evidence type="ECO:0000256" key="1">
    <source>
        <dbReference type="ARBA" id="ARBA00022723"/>
    </source>
</evidence>
<dbReference type="GO" id="GO:0008270">
    <property type="term" value="F:zinc ion binding"/>
    <property type="evidence" value="ECO:0007669"/>
    <property type="project" value="InterPro"/>
</dbReference>
<dbReference type="GO" id="GO:0005759">
    <property type="term" value="C:mitochondrial matrix"/>
    <property type="evidence" value="ECO:0007669"/>
    <property type="project" value="TreeGrafter"/>
</dbReference>
<keyword evidence="9" id="KW-1185">Reference proteome</keyword>
<evidence type="ECO:0000256" key="6">
    <source>
        <dbReference type="SAM" id="MobiDB-lite"/>
    </source>
</evidence>
<keyword evidence="1" id="KW-0479">Metal-binding</keyword>
<dbReference type="GO" id="GO:0051603">
    <property type="term" value="P:proteolysis involved in protein catabolic process"/>
    <property type="evidence" value="ECO:0007669"/>
    <property type="project" value="TreeGrafter"/>
</dbReference>
<dbReference type="InterPro" id="IPR004487">
    <property type="entry name" value="Clp_protease_ATP-bd_su_ClpX"/>
</dbReference>
<name>A0A7M6DN04_9CNID</name>
<dbReference type="OrthoDB" id="1721884at2759"/>
<proteinExistence type="predicted"/>
<dbReference type="EnsemblMetazoa" id="CLYHEMT017051.1">
    <property type="protein sequence ID" value="CLYHEMP017051.1"/>
    <property type="gene ID" value="CLYHEMG017051"/>
</dbReference>
<dbReference type="GO" id="GO:0140662">
    <property type="term" value="F:ATP-dependent protein folding chaperone"/>
    <property type="evidence" value="ECO:0007669"/>
    <property type="project" value="InterPro"/>
</dbReference>
<dbReference type="FunFam" id="1.10.8.60:FF:000002">
    <property type="entry name" value="ATP-dependent Clp protease ATP-binding subunit ClpX"/>
    <property type="match status" value="1"/>
</dbReference>
<dbReference type="InterPro" id="IPR019489">
    <property type="entry name" value="Clp_ATPase_C"/>
</dbReference>
<evidence type="ECO:0000256" key="3">
    <source>
        <dbReference type="ARBA" id="ARBA00022833"/>
    </source>
</evidence>
<dbReference type="SUPFAM" id="SSF52540">
    <property type="entry name" value="P-loop containing nucleoside triphosphate hydrolases"/>
    <property type="match status" value="1"/>
</dbReference>
<evidence type="ECO:0000256" key="5">
    <source>
        <dbReference type="ARBA" id="ARBA00023186"/>
    </source>
</evidence>
<feature type="region of interest" description="Disordered" evidence="6">
    <location>
        <begin position="228"/>
        <end position="257"/>
    </location>
</feature>
<evidence type="ECO:0000256" key="2">
    <source>
        <dbReference type="ARBA" id="ARBA00022741"/>
    </source>
</evidence>
<dbReference type="CDD" id="cd19497">
    <property type="entry name" value="RecA-like_ClpX"/>
    <property type="match status" value="1"/>
</dbReference>
<feature type="domain" description="ClpX-type ZB" evidence="7">
    <location>
        <begin position="81"/>
        <end position="134"/>
    </location>
</feature>
<evidence type="ECO:0000313" key="9">
    <source>
        <dbReference type="Proteomes" id="UP000594262"/>
    </source>
</evidence>
<dbReference type="GO" id="GO:0051082">
    <property type="term" value="F:unfolded protein binding"/>
    <property type="evidence" value="ECO:0007669"/>
    <property type="project" value="InterPro"/>
</dbReference>
<keyword evidence="2" id="KW-0547">Nucleotide-binding</keyword>